<feature type="transmembrane region" description="Helical" evidence="1">
    <location>
        <begin position="204"/>
        <end position="227"/>
    </location>
</feature>
<sequence length="232" mass="24996">MNEIVSQVRLDNARNESYGRANGILGLIYIPALLALVVAIILPKDSDFGSYLFGGFCSGLAMATAVYAIWPFLMTEQMGDQRLDGLVPINRVHQVIGRYITAALVVVAFVVGLLTMPAIFAIFALSVDVSVPGVLGVSALFVLLVSDMLLPFLYKFSGVAVFKYMMFAILGILVLALLVSRIHVDWLAVLNSIVDFLSASTVRTVLLGVLVAVVATAISMACSLHIYTHKDI</sequence>
<keyword evidence="3" id="KW-1185">Reference proteome</keyword>
<feature type="transmembrane region" description="Helical" evidence="1">
    <location>
        <begin position="21"/>
        <end position="42"/>
    </location>
</feature>
<proteinExistence type="predicted"/>
<evidence type="ECO:0000313" key="3">
    <source>
        <dbReference type="Proteomes" id="UP001321766"/>
    </source>
</evidence>
<feature type="transmembrane region" description="Helical" evidence="1">
    <location>
        <begin position="99"/>
        <end position="125"/>
    </location>
</feature>
<evidence type="ECO:0008006" key="4">
    <source>
        <dbReference type="Google" id="ProtNLM"/>
    </source>
</evidence>
<feature type="transmembrane region" description="Helical" evidence="1">
    <location>
        <begin position="131"/>
        <end position="154"/>
    </location>
</feature>
<evidence type="ECO:0000256" key="1">
    <source>
        <dbReference type="SAM" id="Phobius"/>
    </source>
</evidence>
<organism evidence="2 3">
    <name type="scientific">Bombiscardovia nodaiensis</name>
    <dbReference type="NCBI Taxonomy" id="2932181"/>
    <lineage>
        <taxon>Bacteria</taxon>
        <taxon>Bacillati</taxon>
        <taxon>Actinomycetota</taxon>
        <taxon>Actinomycetes</taxon>
        <taxon>Bifidobacteriales</taxon>
        <taxon>Bifidobacteriaceae</taxon>
        <taxon>Bombiscardovia</taxon>
    </lineage>
</organism>
<dbReference type="Proteomes" id="UP001321766">
    <property type="component" value="Chromosome"/>
</dbReference>
<gene>
    <name evidence="2" type="ORF">KIM372_10210</name>
</gene>
<name>A0ABN6SAK8_9BIFI</name>
<keyword evidence="1" id="KW-0472">Membrane</keyword>
<feature type="transmembrane region" description="Helical" evidence="1">
    <location>
        <begin position="48"/>
        <end position="73"/>
    </location>
</feature>
<feature type="transmembrane region" description="Helical" evidence="1">
    <location>
        <begin position="161"/>
        <end position="184"/>
    </location>
</feature>
<keyword evidence="1" id="KW-0812">Transmembrane</keyword>
<dbReference type="EMBL" id="AP026798">
    <property type="protein sequence ID" value="BDR53114.1"/>
    <property type="molecule type" value="Genomic_DNA"/>
</dbReference>
<keyword evidence="1" id="KW-1133">Transmembrane helix</keyword>
<accession>A0ABN6SAK8</accession>
<evidence type="ECO:0000313" key="2">
    <source>
        <dbReference type="EMBL" id="BDR53114.1"/>
    </source>
</evidence>
<reference evidence="2 3" key="1">
    <citation type="journal article" date="2023" name="Microbiol. Spectr.">
        <title>Symbiosis of Carpenter Bees with Uncharacterized Lactic Acid Bacteria Showing NAD Auxotrophy.</title>
        <authorList>
            <person name="Kawasaki S."/>
            <person name="Ozawa K."/>
            <person name="Mori T."/>
            <person name="Yamamoto A."/>
            <person name="Ito M."/>
            <person name="Ohkuma M."/>
            <person name="Sakamoto M."/>
            <person name="Matsutani M."/>
        </authorList>
    </citation>
    <scope>NUCLEOTIDE SEQUENCE [LARGE SCALE GENOMIC DNA]</scope>
    <source>
        <strain evidence="2 3">Kim37-2</strain>
    </source>
</reference>
<protein>
    <recommendedName>
        <fullName evidence="4">ABC-2 transporter permease</fullName>
    </recommendedName>
</protein>